<evidence type="ECO:0000313" key="10">
    <source>
        <dbReference type="Proteomes" id="UP000317935"/>
    </source>
</evidence>
<dbReference type="PANTHER" id="PTHR30574">
    <property type="entry name" value="INNER MEMBRANE PROTEIN YEDE"/>
    <property type="match status" value="1"/>
</dbReference>
<dbReference type="EMBL" id="AP019774">
    <property type="protein sequence ID" value="BCD71006.1"/>
    <property type="molecule type" value="Genomic_DNA"/>
</dbReference>
<evidence type="ECO:0000256" key="5">
    <source>
        <dbReference type="ARBA" id="ARBA00022692"/>
    </source>
</evidence>
<accession>A0A6J4CZU1</accession>
<dbReference type="OrthoDB" id="9794165at2"/>
<evidence type="ECO:0000256" key="7">
    <source>
        <dbReference type="ARBA" id="ARBA00023136"/>
    </source>
</evidence>
<keyword evidence="5" id="KW-0812">Transmembrane</keyword>
<dbReference type="Proteomes" id="UP000317935">
    <property type="component" value="Chromosome"/>
</dbReference>
<dbReference type="NCBIfam" id="NF033796">
    <property type="entry name" value="selen_YedE_FdhT"/>
    <property type="match status" value="1"/>
</dbReference>
<gene>
    <name evidence="9" type="ORF">SNTW_16510</name>
</gene>
<evidence type="ECO:0000256" key="3">
    <source>
        <dbReference type="ARBA" id="ARBA00022475"/>
    </source>
</evidence>
<evidence type="ECO:0000313" key="9">
    <source>
        <dbReference type="EMBL" id="BCD71006.1"/>
    </source>
</evidence>
<evidence type="ECO:0000256" key="6">
    <source>
        <dbReference type="ARBA" id="ARBA00022989"/>
    </source>
</evidence>
<dbReference type="InterPro" id="IPR007272">
    <property type="entry name" value="Sulf_transp_TsuA/YedE"/>
</dbReference>
<keyword evidence="3" id="KW-1003">Cell membrane</keyword>
<comment type="similarity">
    <text evidence="8">Belongs to the TsuA/YedE (TC 9.B.102) family.</text>
</comment>
<evidence type="ECO:0000256" key="2">
    <source>
        <dbReference type="ARBA" id="ARBA00022448"/>
    </source>
</evidence>
<comment type="subcellular location">
    <subcellularLocation>
        <location evidence="1">Cell inner membrane</location>
        <topology evidence="1">Multi-pass membrane protein</topology>
    </subcellularLocation>
</comment>
<dbReference type="GeneID" id="56928740"/>
<dbReference type="Pfam" id="PF04143">
    <property type="entry name" value="Sulf_transp"/>
    <property type="match status" value="2"/>
</dbReference>
<keyword evidence="7" id="KW-0472">Membrane</keyword>
<reference evidence="9 10" key="1">
    <citation type="submission" date="2019-06" db="EMBL/GenBank/DDBJ databases">
        <title>Complete genome sequence of Helicobacter suis SNTW101c.</title>
        <authorList>
            <person name="Rimbara E."/>
            <person name="Suzuki M."/>
            <person name="Matsui H."/>
            <person name="Nakamura M."/>
            <person name="Mori S."/>
            <person name="Shibayama K."/>
        </authorList>
    </citation>
    <scope>NUCLEOTIDE SEQUENCE [LARGE SCALE GENOMIC DNA]</scope>
    <source>
        <strain evidence="9 10">SNTW101c</strain>
    </source>
</reference>
<dbReference type="GO" id="GO:0005886">
    <property type="term" value="C:plasma membrane"/>
    <property type="evidence" value="ECO:0007669"/>
    <property type="project" value="UniProtKB-SubCell"/>
</dbReference>
<evidence type="ECO:0000256" key="8">
    <source>
        <dbReference type="ARBA" id="ARBA00035655"/>
    </source>
</evidence>
<organism evidence="9 10">
    <name type="scientific">Helicobacter suis</name>
    <dbReference type="NCBI Taxonomy" id="104628"/>
    <lineage>
        <taxon>Bacteria</taxon>
        <taxon>Pseudomonadati</taxon>
        <taxon>Campylobacterota</taxon>
        <taxon>Epsilonproteobacteria</taxon>
        <taxon>Campylobacterales</taxon>
        <taxon>Helicobacteraceae</taxon>
        <taxon>Helicobacter</taxon>
    </lineage>
</organism>
<name>A0A6J4CZU1_9HELI</name>
<protein>
    <recommendedName>
        <fullName evidence="11">Inner membrane protein</fullName>
    </recommendedName>
</protein>
<keyword evidence="4" id="KW-0997">Cell inner membrane</keyword>
<dbReference type="PANTHER" id="PTHR30574:SF1">
    <property type="entry name" value="SULPHUR TRANSPORT DOMAIN-CONTAINING PROTEIN"/>
    <property type="match status" value="1"/>
</dbReference>
<dbReference type="AlphaFoldDB" id="A0A6J4CZU1"/>
<dbReference type="RefSeq" id="WP_050780188.1">
    <property type="nucleotide sequence ID" value="NZ_AP019774.1"/>
</dbReference>
<dbReference type="InterPro" id="IPR047732">
    <property type="entry name" value="YedE-like"/>
</dbReference>
<keyword evidence="2" id="KW-0813">Transport</keyword>
<evidence type="ECO:0000256" key="1">
    <source>
        <dbReference type="ARBA" id="ARBA00004429"/>
    </source>
</evidence>
<keyword evidence="6" id="KW-1133">Transmembrane helix</keyword>
<evidence type="ECO:0000256" key="4">
    <source>
        <dbReference type="ARBA" id="ARBA00022519"/>
    </source>
</evidence>
<sequence length="369" mass="40077">MYSFLMRKWDFAPSCLALSVASVYYFGLLGTYWAVTGEFTRWGGALLQALHVNTDHLGYFKIIGLHGNFLERIDGVMVLGMFIGMFCAASLSGSICLSWPRIKELGRAISGGILAGLGARLGLGCNLASFLTGIPQFSLHAWFFTLATLLGMYLAFKCFPTPCFSPPKGKSIPLKISQLLGLFALVGFMGLLLCGYFSSKLTYALFFGYVFGFIVSKGQICFTAAFARLFTQGQGLEASALVWAMLVGSIGVMTYIRLGVMPKIMWASPGIVIGGLLFGFGIVIAGGCECGWMYRTMQGEGRALFIGLGNIVGASLVALSWDFYAPLFTSFPKINLLDMGNLGLILQVILLFVLYFIIQEVAKRVRGCI</sequence>
<evidence type="ECO:0008006" key="11">
    <source>
        <dbReference type="Google" id="ProtNLM"/>
    </source>
</evidence>
<proteinExistence type="inferred from homology"/>